<evidence type="ECO:0000256" key="1">
    <source>
        <dbReference type="ARBA" id="ARBA00004141"/>
    </source>
</evidence>
<feature type="compositionally biased region" description="Basic and acidic residues" evidence="9">
    <location>
        <begin position="13"/>
        <end position="24"/>
    </location>
</feature>
<feature type="transmembrane region" description="Helical" evidence="10">
    <location>
        <begin position="77"/>
        <end position="98"/>
    </location>
</feature>
<keyword evidence="14" id="KW-1185">Reference proteome</keyword>
<keyword evidence="7" id="KW-0406">Ion transport</keyword>
<dbReference type="RefSeq" id="WP_379897576.1">
    <property type="nucleotide sequence ID" value="NZ_JBHRTR010000005.1"/>
</dbReference>
<dbReference type="PANTHER" id="PTHR11562:SF17">
    <property type="entry name" value="RE54080P-RELATED"/>
    <property type="match status" value="1"/>
</dbReference>
<evidence type="ECO:0000256" key="10">
    <source>
        <dbReference type="SAM" id="Phobius"/>
    </source>
</evidence>
<keyword evidence="4 10" id="KW-0812">Transmembrane</keyword>
<dbReference type="Proteomes" id="UP001595528">
    <property type="component" value="Unassembled WGS sequence"/>
</dbReference>
<feature type="domain" description="Cation efflux protein cytoplasmic" evidence="12">
    <location>
        <begin position="254"/>
        <end position="321"/>
    </location>
</feature>
<keyword evidence="3" id="KW-0813">Transport</keyword>
<protein>
    <submittedName>
        <fullName evidence="13">Cation diffusion facilitator family transporter</fullName>
    </submittedName>
</protein>
<feature type="compositionally biased region" description="Basic residues" evidence="9">
    <location>
        <begin position="25"/>
        <end position="41"/>
    </location>
</feature>
<evidence type="ECO:0000256" key="4">
    <source>
        <dbReference type="ARBA" id="ARBA00022692"/>
    </source>
</evidence>
<feature type="region of interest" description="Disordered" evidence="9">
    <location>
        <begin position="1"/>
        <end position="41"/>
    </location>
</feature>
<comment type="similarity">
    <text evidence="2">Belongs to the cation diffusion facilitator (CDF) transporter (TC 2.A.4) family. SLC30A subfamily.</text>
</comment>
<dbReference type="InterPro" id="IPR027469">
    <property type="entry name" value="Cation_efflux_TMD_sf"/>
</dbReference>
<keyword evidence="5" id="KW-0864">Zinc transport</keyword>
<evidence type="ECO:0000256" key="5">
    <source>
        <dbReference type="ARBA" id="ARBA00022906"/>
    </source>
</evidence>
<gene>
    <name evidence="13" type="ORF">ACFOGJ_01275</name>
</gene>
<evidence type="ECO:0000256" key="9">
    <source>
        <dbReference type="SAM" id="MobiDB-lite"/>
    </source>
</evidence>
<evidence type="ECO:0000256" key="6">
    <source>
        <dbReference type="ARBA" id="ARBA00022989"/>
    </source>
</evidence>
<dbReference type="InterPro" id="IPR036837">
    <property type="entry name" value="Cation_efflux_CTD_sf"/>
</dbReference>
<sequence>MQDDAKPPPGGHAGHDHAGHDHAGHGHGGHGHGGHGHSHAAKVTRDSERRILWVMLLTLVFMLVEVVGGVISGSLALIADAAHMLTDLLALFMAWFAFRLSRRPPDPLRSYGYHRFQVVASYTNGLFLLLITAWIVYEAADRLLSPDPVDGWVMLVVAVAGMLANAGGMLILAMGDRDNLNMKAALLHVVSDLLGSLGAVVAAGIIIATGWVPVDPILSVVFAVLILRSAWIVTRRSVHVLLEGTPDDRSGPDRIAAILREKVAGVLDVHHIHFWSLTAERPLLTLHVTVAEGAAAAEILANVKKVLRHDLGIDHTTVQVDIGTCPDEMHDPHRQETG</sequence>
<dbReference type="InterPro" id="IPR027470">
    <property type="entry name" value="Cation_efflux_CTD"/>
</dbReference>
<dbReference type="EMBL" id="JBHRTR010000005">
    <property type="protein sequence ID" value="MFC3225841.1"/>
    <property type="molecule type" value="Genomic_DNA"/>
</dbReference>
<comment type="subcellular location">
    <subcellularLocation>
        <location evidence="1">Membrane</location>
        <topology evidence="1">Multi-pass membrane protein</topology>
    </subcellularLocation>
</comment>
<evidence type="ECO:0000259" key="11">
    <source>
        <dbReference type="Pfam" id="PF01545"/>
    </source>
</evidence>
<reference evidence="14" key="1">
    <citation type="journal article" date="2019" name="Int. J. Syst. Evol. Microbiol.">
        <title>The Global Catalogue of Microorganisms (GCM) 10K type strain sequencing project: providing services to taxonomists for standard genome sequencing and annotation.</title>
        <authorList>
            <consortium name="The Broad Institute Genomics Platform"/>
            <consortium name="The Broad Institute Genome Sequencing Center for Infectious Disease"/>
            <person name="Wu L."/>
            <person name="Ma J."/>
        </authorList>
    </citation>
    <scope>NUCLEOTIDE SEQUENCE [LARGE SCALE GENOMIC DNA]</scope>
    <source>
        <strain evidence="14">KCTC 42964</strain>
    </source>
</reference>
<keyword evidence="5" id="KW-0862">Zinc</keyword>
<dbReference type="InterPro" id="IPR050681">
    <property type="entry name" value="CDF/SLC30A"/>
</dbReference>
<feature type="transmembrane region" description="Helical" evidence="10">
    <location>
        <begin position="152"/>
        <end position="173"/>
    </location>
</feature>
<dbReference type="SUPFAM" id="SSF161111">
    <property type="entry name" value="Cation efflux protein transmembrane domain-like"/>
    <property type="match status" value="1"/>
</dbReference>
<dbReference type="SUPFAM" id="SSF160240">
    <property type="entry name" value="Cation efflux protein cytoplasmic domain-like"/>
    <property type="match status" value="1"/>
</dbReference>
<keyword evidence="6 10" id="KW-1133">Transmembrane helix</keyword>
<dbReference type="InterPro" id="IPR002524">
    <property type="entry name" value="Cation_efflux"/>
</dbReference>
<feature type="transmembrane region" description="Helical" evidence="10">
    <location>
        <begin position="185"/>
        <end position="211"/>
    </location>
</feature>
<evidence type="ECO:0000259" key="12">
    <source>
        <dbReference type="Pfam" id="PF16916"/>
    </source>
</evidence>
<evidence type="ECO:0000313" key="13">
    <source>
        <dbReference type="EMBL" id="MFC3225841.1"/>
    </source>
</evidence>
<comment type="caution">
    <text evidence="13">The sequence shown here is derived from an EMBL/GenBank/DDBJ whole genome shotgun (WGS) entry which is preliminary data.</text>
</comment>
<feature type="transmembrane region" description="Helical" evidence="10">
    <location>
        <begin position="217"/>
        <end position="234"/>
    </location>
</feature>
<feature type="transmembrane region" description="Helical" evidence="10">
    <location>
        <begin position="51"/>
        <end position="71"/>
    </location>
</feature>
<dbReference type="PANTHER" id="PTHR11562">
    <property type="entry name" value="CATION EFFLUX PROTEIN/ ZINC TRANSPORTER"/>
    <property type="match status" value="1"/>
</dbReference>
<organism evidence="13 14">
    <name type="scientific">Marinibaculum pumilum</name>
    <dbReference type="NCBI Taxonomy" id="1766165"/>
    <lineage>
        <taxon>Bacteria</taxon>
        <taxon>Pseudomonadati</taxon>
        <taxon>Pseudomonadota</taxon>
        <taxon>Alphaproteobacteria</taxon>
        <taxon>Rhodospirillales</taxon>
        <taxon>Rhodospirillaceae</taxon>
        <taxon>Marinibaculum</taxon>
    </lineage>
</organism>
<evidence type="ECO:0000313" key="14">
    <source>
        <dbReference type="Proteomes" id="UP001595528"/>
    </source>
</evidence>
<keyword evidence="8 10" id="KW-0472">Membrane</keyword>
<dbReference type="Pfam" id="PF01545">
    <property type="entry name" value="Cation_efflux"/>
    <property type="match status" value="1"/>
</dbReference>
<dbReference type="InterPro" id="IPR058533">
    <property type="entry name" value="Cation_efflux_TM"/>
</dbReference>
<evidence type="ECO:0000256" key="7">
    <source>
        <dbReference type="ARBA" id="ARBA00023065"/>
    </source>
</evidence>
<feature type="domain" description="Cation efflux protein transmembrane" evidence="11">
    <location>
        <begin position="54"/>
        <end position="242"/>
    </location>
</feature>
<feature type="transmembrane region" description="Helical" evidence="10">
    <location>
        <begin position="119"/>
        <end position="137"/>
    </location>
</feature>
<evidence type="ECO:0000256" key="2">
    <source>
        <dbReference type="ARBA" id="ARBA00008873"/>
    </source>
</evidence>
<proteinExistence type="inferred from homology"/>
<dbReference type="NCBIfam" id="TIGR01297">
    <property type="entry name" value="CDF"/>
    <property type="match status" value="1"/>
</dbReference>
<evidence type="ECO:0000256" key="8">
    <source>
        <dbReference type="ARBA" id="ARBA00023136"/>
    </source>
</evidence>
<evidence type="ECO:0000256" key="3">
    <source>
        <dbReference type="ARBA" id="ARBA00022448"/>
    </source>
</evidence>
<dbReference type="Gene3D" id="1.20.1510.10">
    <property type="entry name" value="Cation efflux protein transmembrane domain"/>
    <property type="match status" value="1"/>
</dbReference>
<dbReference type="Pfam" id="PF16916">
    <property type="entry name" value="ZT_dimer"/>
    <property type="match status" value="1"/>
</dbReference>
<accession>A0ABV7KTZ0</accession>
<name>A0ABV7KTZ0_9PROT</name>